<evidence type="ECO:0000313" key="4">
    <source>
        <dbReference type="EMBL" id="PWN22780.1"/>
    </source>
</evidence>
<keyword evidence="2" id="KW-0732">Signal</keyword>
<feature type="region of interest" description="Disordered" evidence="1">
    <location>
        <begin position="354"/>
        <end position="373"/>
    </location>
</feature>
<evidence type="ECO:0000256" key="2">
    <source>
        <dbReference type="SAM" id="SignalP"/>
    </source>
</evidence>
<proteinExistence type="predicted"/>
<accession>A0A316UC28</accession>
<dbReference type="GO" id="GO:0009277">
    <property type="term" value="C:fungal-type cell wall"/>
    <property type="evidence" value="ECO:0007669"/>
    <property type="project" value="TreeGrafter"/>
</dbReference>
<evidence type="ECO:0000259" key="3">
    <source>
        <dbReference type="Pfam" id="PF11790"/>
    </source>
</evidence>
<dbReference type="InterPro" id="IPR053183">
    <property type="entry name" value="ASL1"/>
</dbReference>
<feature type="compositionally biased region" description="Basic and acidic residues" evidence="1">
    <location>
        <begin position="301"/>
        <end position="310"/>
    </location>
</feature>
<organism evidence="4 5">
    <name type="scientific">Pseudomicrostroma glucosiphilum</name>
    <dbReference type="NCBI Taxonomy" id="1684307"/>
    <lineage>
        <taxon>Eukaryota</taxon>
        <taxon>Fungi</taxon>
        <taxon>Dikarya</taxon>
        <taxon>Basidiomycota</taxon>
        <taxon>Ustilaginomycotina</taxon>
        <taxon>Exobasidiomycetes</taxon>
        <taxon>Microstromatales</taxon>
        <taxon>Microstromatales incertae sedis</taxon>
        <taxon>Pseudomicrostroma</taxon>
    </lineage>
</organism>
<dbReference type="InterPro" id="IPR024655">
    <property type="entry name" value="Asl1_glyco_hydro_catalytic"/>
</dbReference>
<keyword evidence="5" id="KW-1185">Reference proteome</keyword>
<name>A0A316UC28_9BASI</name>
<dbReference type="Proteomes" id="UP000245942">
    <property type="component" value="Unassembled WGS sequence"/>
</dbReference>
<reference evidence="4 5" key="1">
    <citation type="journal article" date="2018" name="Mol. Biol. Evol.">
        <title>Broad Genomic Sampling Reveals a Smut Pathogenic Ancestry of the Fungal Clade Ustilaginomycotina.</title>
        <authorList>
            <person name="Kijpornyongpan T."/>
            <person name="Mondo S.J."/>
            <person name="Barry K."/>
            <person name="Sandor L."/>
            <person name="Lee J."/>
            <person name="Lipzen A."/>
            <person name="Pangilinan J."/>
            <person name="LaButti K."/>
            <person name="Hainaut M."/>
            <person name="Henrissat B."/>
            <person name="Grigoriev I.V."/>
            <person name="Spatafora J.W."/>
            <person name="Aime M.C."/>
        </authorList>
    </citation>
    <scope>NUCLEOTIDE SEQUENCE [LARGE SCALE GENOMIC DNA]</scope>
    <source>
        <strain evidence="4 5">MCA 4718</strain>
    </source>
</reference>
<dbReference type="SUPFAM" id="SSF51445">
    <property type="entry name" value="(Trans)glycosidases"/>
    <property type="match status" value="1"/>
</dbReference>
<evidence type="ECO:0000256" key="1">
    <source>
        <dbReference type="SAM" id="MobiDB-lite"/>
    </source>
</evidence>
<feature type="compositionally biased region" description="Basic and acidic residues" evidence="1">
    <location>
        <begin position="326"/>
        <end position="338"/>
    </location>
</feature>
<dbReference type="PANTHER" id="PTHR34154">
    <property type="entry name" value="ALKALI-SENSITIVE LINKAGE PROTEIN 1"/>
    <property type="match status" value="1"/>
</dbReference>
<dbReference type="Gene3D" id="3.20.20.80">
    <property type="entry name" value="Glycosidases"/>
    <property type="match status" value="1"/>
</dbReference>
<dbReference type="RefSeq" id="XP_025349940.1">
    <property type="nucleotide sequence ID" value="XM_025491599.1"/>
</dbReference>
<protein>
    <submittedName>
        <fullName evidence="4">Glycoside hydrolase</fullName>
    </submittedName>
</protein>
<sequence>MKLLLASAIALLFTVQAAEARLRLGLAWGTDNSWMKTIAKGNIEWYHHWQEAAVPGAPSSVDYVPMYWGPKYASKWASRQAEMKKNQPSRLLFVNEPDVESQSNLSPSRAAELFMSEMVPWQKKGVKVSSPQIVWNFDWLDSFMKAVKAKGAKPDFVALHWYGSYKDIAGLKSFVKKAYKRYGLSIWLTEYGVTNKSGASASEMADFLQEATSWLASQSYVKRAAWLGCFAINDPPDSFASAKNAFFNSNGSLRSMANWYVGASLSKRSLSDSAAHVIRSPGAIRHLKGRSANHREIARNLSKAAERDAEAESASVDDDEDDDEESSTRSETESEDAHCDKYCKLRAASVANASEDDDFLKGDDMGDLDSLLD</sequence>
<dbReference type="GeneID" id="37013333"/>
<feature type="signal peptide" evidence="2">
    <location>
        <begin position="1"/>
        <end position="20"/>
    </location>
</feature>
<dbReference type="Pfam" id="PF11790">
    <property type="entry name" value="Glyco_hydro_cc"/>
    <property type="match status" value="1"/>
</dbReference>
<feature type="chain" id="PRO_5016295812" evidence="2">
    <location>
        <begin position="21"/>
        <end position="373"/>
    </location>
</feature>
<keyword evidence="4" id="KW-0378">Hydrolase</keyword>
<evidence type="ECO:0000313" key="5">
    <source>
        <dbReference type="Proteomes" id="UP000245942"/>
    </source>
</evidence>
<dbReference type="GO" id="GO:0016787">
    <property type="term" value="F:hydrolase activity"/>
    <property type="evidence" value="ECO:0007669"/>
    <property type="project" value="UniProtKB-KW"/>
</dbReference>
<dbReference type="InterPro" id="IPR017853">
    <property type="entry name" value="GH"/>
</dbReference>
<feature type="compositionally biased region" description="Acidic residues" evidence="1">
    <location>
        <begin position="311"/>
        <end position="325"/>
    </location>
</feature>
<dbReference type="OrthoDB" id="5959761at2759"/>
<dbReference type="PANTHER" id="PTHR34154:SF3">
    <property type="entry name" value="ALKALI-SENSITIVE LINKAGE PROTEIN 1"/>
    <property type="match status" value="1"/>
</dbReference>
<dbReference type="GO" id="GO:0071966">
    <property type="term" value="P:fungal-type cell wall polysaccharide metabolic process"/>
    <property type="evidence" value="ECO:0007669"/>
    <property type="project" value="TreeGrafter"/>
</dbReference>
<dbReference type="AlphaFoldDB" id="A0A316UC28"/>
<feature type="domain" description="Asl1-like glycosyl hydrolase catalytic" evidence="3">
    <location>
        <begin position="25"/>
        <end position="260"/>
    </location>
</feature>
<gene>
    <name evidence="4" type="ORF">BCV69DRAFT_280390</name>
</gene>
<dbReference type="EMBL" id="KZ819322">
    <property type="protein sequence ID" value="PWN22780.1"/>
    <property type="molecule type" value="Genomic_DNA"/>
</dbReference>
<dbReference type="STRING" id="1684307.A0A316UC28"/>
<feature type="region of interest" description="Disordered" evidence="1">
    <location>
        <begin position="301"/>
        <end position="338"/>
    </location>
</feature>